<dbReference type="EMBL" id="LSRL02000007">
    <property type="protein sequence ID" value="TDG51707.1"/>
    <property type="molecule type" value="Genomic_DNA"/>
</dbReference>
<dbReference type="Proteomes" id="UP000295192">
    <property type="component" value="Unassembled WGS sequence"/>
</dbReference>
<sequence>MSSFNSPDILMPLDEYYDQCVVPKPRIPKHYGFHVEKRQRQAARLQSYRDNPENDEDELEDEEEEEEIEGLNSSMEDSNMKQISFETNDFNKIYEEAESQNSTNNAAQEPKTEIPASSAQWRIAPINVNRPQGAAPLVPMDAPRDLMNLDANSIVNLNVAEVAKNAMMLLSTFVHNGDVQQQLSHLQNTTIGPANEPNGVDMNIRPQTTEFRMYHRFK</sequence>
<protein>
    <submittedName>
        <fullName evidence="2">Uncharacterized protein</fullName>
    </submittedName>
</protein>
<organism evidence="2 3">
    <name type="scientific">Drosophila navojoa</name>
    <name type="common">Fruit fly</name>
    <dbReference type="NCBI Taxonomy" id="7232"/>
    <lineage>
        <taxon>Eukaryota</taxon>
        <taxon>Metazoa</taxon>
        <taxon>Ecdysozoa</taxon>
        <taxon>Arthropoda</taxon>
        <taxon>Hexapoda</taxon>
        <taxon>Insecta</taxon>
        <taxon>Pterygota</taxon>
        <taxon>Neoptera</taxon>
        <taxon>Endopterygota</taxon>
        <taxon>Diptera</taxon>
        <taxon>Brachycera</taxon>
        <taxon>Muscomorpha</taxon>
        <taxon>Ephydroidea</taxon>
        <taxon>Drosophilidae</taxon>
        <taxon>Drosophila</taxon>
    </lineage>
</organism>
<dbReference type="OrthoDB" id="7869073at2759"/>
<feature type="region of interest" description="Disordered" evidence="1">
    <location>
        <begin position="30"/>
        <end position="81"/>
    </location>
</feature>
<feature type="region of interest" description="Disordered" evidence="1">
    <location>
        <begin position="98"/>
        <end position="117"/>
    </location>
</feature>
<comment type="caution">
    <text evidence="2">The sequence shown here is derived from an EMBL/GenBank/DDBJ whole genome shotgun (WGS) entry which is preliminary data.</text>
</comment>
<keyword evidence="3" id="KW-1185">Reference proteome</keyword>
<feature type="compositionally biased region" description="Acidic residues" evidence="1">
    <location>
        <begin position="53"/>
        <end position="69"/>
    </location>
</feature>
<dbReference type="STRING" id="7232.A0A484BSF4"/>
<evidence type="ECO:0000313" key="2">
    <source>
        <dbReference type="EMBL" id="TDG51707.1"/>
    </source>
</evidence>
<proteinExistence type="predicted"/>
<dbReference type="AlphaFoldDB" id="A0A484BSF4"/>
<reference evidence="2 3" key="1">
    <citation type="journal article" date="2019" name="J. Hered.">
        <title>An Improved Genome Assembly for Drosophila navojoa, the Basal Species in the mojavensis Cluster.</title>
        <authorList>
            <person name="Vanderlinde T."/>
            <person name="Dupim E.G."/>
            <person name="Nazario-Yepiz N.O."/>
            <person name="Carvalho A.B."/>
        </authorList>
    </citation>
    <scope>NUCLEOTIDE SEQUENCE [LARGE SCALE GENOMIC DNA]</scope>
    <source>
        <strain evidence="2">Navoj_Jal97</strain>
        <tissue evidence="2">Whole organism</tissue>
    </source>
</reference>
<evidence type="ECO:0000313" key="3">
    <source>
        <dbReference type="Proteomes" id="UP000295192"/>
    </source>
</evidence>
<feature type="compositionally biased region" description="Polar residues" evidence="1">
    <location>
        <begin position="71"/>
        <end position="81"/>
    </location>
</feature>
<accession>A0A484BSF4</accession>
<name>A0A484BSF4_DRONA</name>
<evidence type="ECO:0000256" key="1">
    <source>
        <dbReference type="SAM" id="MobiDB-lite"/>
    </source>
</evidence>
<gene>
    <name evidence="2" type="ORF">AWZ03_001767</name>
</gene>